<dbReference type="RefSeq" id="WP_065902632.1">
    <property type="nucleotide sequence ID" value="NZ_CP014924.1"/>
</dbReference>
<keyword evidence="2" id="KW-1185">Reference proteome</keyword>
<sequence>MFSQSASHHPLLTITKVTPYSDLSRLVRLSRYLNRHHIRFAVSAVSVAENAELAAYRQYTKRLRQVELNGGVIFLQTPKIGGASAASGNKLNQLMTGELVDLANQAVFPVGISSAGYWNQDIVLRKNALSKASSWVLLPNKAPTYLKQDNNAAVAKTTYMAMPFHSVAHQPLTNLPLATALTINTPDSRKRVRIIEQQVTQTHFHWADLQTNGFQGTIHVGTTALAYKNGHYYLNGHRQRVTHNVASPYKTPKPVATQPLFKRFFKVQGCF</sequence>
<proteinExistence type="predicted"/>
<dbReference type="AlphaFoldDB" id="A0A1B2IZ99"/>
<dbReference type="OrthoDB" id="2173243at2"/>
<name>A0A1B2IZ99_9LACO</name>
<dbReference type="STRING" id="240427.AYR62_08970"/>
<dbReference type="Proteomes" id="UP000093267">
    <property type="component" value="Chromosome"/>
</dbReference>
<organism evidence="1 2">
    <name type="scientific">Secundilactobacillus paracollinoides</name>
    <dbReference type="NCBI Taxonomy" id="240427"/>
    <lineage>
        <taxon>Bacteria</taxon>
        <taxon>Bacillati</taxon>
        <taxon>Bacillota</taxon>
        <taxon>Bacilli</taxon>
        <taxon>Lactobacillales</taxon>
        <taxon>Lactobacillaceae</taxon>
        <taxon>Secundilactobacillus</taxon>
    </lineage>
</organism>
<gene>
    <name evidence="1" type="ORF">AYR63_09395</name>
</gene>
<reference evidence="1 2" key="1">
    <citation type="submission" date="2016-03" db="EMBL/GenBank/DDBJ databases">
        <title>Pediococcus and Lactobacillus from brewery environment - whole genome sequencing and assembly.</title>
        <authorList>
            <person name="Behr J."/>
            <person name="Geissler A.J."/>
            <person name="Vogel R.F."/>
        </authorList>
    </citation>
    <scope>NUCLEOTIDE SEQUENCE [LARGE SCALE GENOMIC DNA]</scope>
    <source>
        <strain evidence="1 2">TMW 1.1995</strain>
    </source>
</reference>
<dbReference type="EMBL" id="CP014924">
    <property type="protein sequence ID" value="ANZ67339.1"/>
    <property type="molecule type" value="Genomic_DNA"/>
</dbReference>
<evidence type="ECO:0000313" key="1">
    <source>
        <dbReference type="EMBL" id="ANZ67339.1"/>
    </source>
</evidence>
<accession>A0A1B2IZ99</accession>
<evidence type="ECO:0000313" key="2">
    <source>
        <dbReference type="Proteomes" id="UP000093267"/>
    </source>
</evidence>
<protein>
    <submittedName>
        <fullName evidence="1">Uncharacterized protein</fullName>
    </submittedName>
</protein>